<organism evidence="1 2">
    <name type="scientific">Paramuricea clavata</name>
    <name type="common">Red gorgonian</name>
    <name type="synonym">Violescent sea-whip</name>
    <dbReference type="NCBI Taxonomy" id="317549"/>
    <lineage>
        <taxon>Eukaryota</taxon>
        <taxon>Metazoa</taxon>
        <taxon>Cnidaria</taxon>
        <taxon>Anthozoa</taxon>
        <taxon>Octocorallia</taxon>
        <taxon>Malacalcyonacea</taxon>
        <taxon>Plexauridae</taxon>
        <taxon>Paramuricea</taxon>
    </lineage>
</organism>
<dbReference type="Proteomes" id="UP001152795">
    <property type="component" value="Unassembled WGS sequence"/>
</dbReference>
<accession>A0A7D9DUV0</accession>
<evidence type="ECO:0000313" key="1">
    <source>
        <dbReference type="EMBL" id="CAB3994928.1"/>
    </source>
</evidence>
<comment type="caution">
    <text evidence="1">The sequence shown here is derived from an EMBL/GenBank/DDBJ whole genome shotgun (WGS) entry which is preliminary data.</text>
</comment>
<dbReference type="OrthoDB" id="6407386at2759"/>
<reference evidence="1" key="1">
    <citation type="submission" date="2020-04" db="EMBL/GenBank/DDBJ databases">
        <authorList>
            <person name="Alioto T."/>
            <person name="Alioto T."/>
            <person name="Gomez Garrido J."/>
        </authorList>
    </citation>
    <scope>NUCLEOTIDE SEQUENCE</scope>
    <source>
        <strain evidence="1">A484AB</strain>
    </source>
</reference>
<name>A0A7D9DUV0_PARCT</name>
<gene>
    <name evidence="1" type="ORF">PACLA_8A074219</name>
</gene>
<keyword evidence="2" id="KW-1185">Reference proteome</keyword>
<proteinExistence type="predicted"/>
<evidence type="ECO:0000313" key="2">
    <source>
        <dbReference type="Proteomes" id="UP001152795"/>
    </source>
</evidence>
<dbReference type="EMBL" id="CACRXK020002567">
    <property type="protein sequence ID" value="CAB3994928.1"/>
    <property type="molecule type" value="Genomic_DNA"/>
</dbReference>
<protein>
    <submittedName>
        <fullName evidence="1">Uncharacterized protein</fullName>
    </submittedName>
</protein>
<dbReference type="Gene3D" id="2.10.80.10">
    <property type="entry name" value="Lipase, subunit A"/>
    <property type="match status" value="1"/>
</dbReference>
<dbReference type="AlphaFoldDB" id="A0A7D9DUV0"/>
<sequence length="109" mass="12008">MNTSTGKTTLIFIIVITAAIVEGKLHKRCESSSDCGVGECCTSGNRCKRFISEGNKCNVFRQIMGDQCPCISGSTCTSTTNELTLKTRMTCKAIVKHDYREIVEEVMIM</sequence>